<reference evidence="1 2" key="1">
    <citation type="submission" date="2022-12" db="EMBL/GenBank/DDBJ databases">
        <title>Chromosome-level genome of Tegillarca granosa.</title>
        <authorList>
            <person name="Kim J."/>
        </authorList>
    </citation>
    <scope>NUCLEOTIDE SEQUENCE [LARGE SCALE GENOMIC DNA]</scope>
    <source>
        <strain evidence="1">Teg-2019</strain>
        <tissue evidence="1">Adductor muscle</tissue>
    </source>
</reference>
<keyword evidence="2" id="KW-1185">Reference proteome</keyword>
<name>A0ABQ9EB14_TEGGR</name>
<accession>A0ABQ9EB14</accession>
<sequence length="63" mass="7218">MGYLPLNSSPYCPVSSFESILHPQNRRLWRRPLDSFTDALENRYANSPLGGKKLCGFMSQLRT</sequence>
<proteinExistence type="predicted"/>
<dbReference type="Proteomes" id="UP001217089">
    <property type="component" value="Unassembled WGS sequence"/>
</dbReference>
<evidence type="ECO:0000313" key="1">
    <source>
        <dbReference type="EMBL" id="KAJ8300700.1"/>
    </source>
</evidence>
<evidence type="ECO:0000313" key="2">
    <source>
        <dbReference type="Proteomes" id="UP001217089"/>
    </source>
</evidence>
<protein>
    <submittedName>
        <fullName evidence="1">Uncharacterized protein</fullName>
    </submittedName>
</protein>
<gene>
    <name evidence="1" type="ORF">KUTeg_022219</name>
</gene>
<dbReference type="EMBL" id="JARBDR010000919">
    <property type="protein sequence ID" value="KAJ8300700.1"/>
    <property type="molecule type" value="Genomic_DNA"/>
</dbReference>
<comment type="caution">
    <text evidence="1">The sequence shown here is derived from an EMBL/GenBank/DDBJ whole genome shotgun (WGS) entry which is preliminary data.</text>
</comment>
<organism evidence="1 2">
    <name type="scientific">Tegillarca granosa</name>
    <name type="common">Malaysian cockle</name>
    <name type="synonym">Anadara granosa</name>
    <dbReference type="NCBI Taxonomy" id="220873"/>
    <lineage>
        <taxon>Eukaryota</taxon>
        <taxon>Metazoa</taxon>
        <taxon>Spiralia</taxon>
        <taxon>Lophotrochozoa</taxon>
        <taxon>Mollusca</taxon>
        <taxon>Bivalvia</taxon>
        <taxon>Autobranchia</taxon>
        <taxon>Pteriomorphia</taxon>
        <taxon>Arcoida</taxon>
        <taxon>Arcoidea</taxon>
        <taxon>Arcidae</taxon>
        <taxon>Tegillarca</taxon>
    </lineage>
</organism>